<comment type="catalytic activity">
    <reaction evidence="8">
        <text>fluoride(in) = fluoride(out)</text>
        <dbReference type="Rhea" id="RHEA:76159"/>
        <dbReference type="ChEBI" id="CHEBI:17051"/>
    </reaction>
    <physiologicalReaction direction="left-to-right" evidence="8">
        <dbReference type="Rhea" id="RHEA:76160"/>
    </physiologicalReaction>
</comment>
<evidence type="ECO:0000256" key="6">
    <source>
        <dbReference type="ARBA" id="ARBA00023303"/>
    </source>
</evidence>
<protein>
    <recommendedName>
        <fullName evidence="10">Fluoride-specific ion channel FluC</fullName>
    </recommendedName>
</protein>
<dbReference type="HAMAP" id="MF_00454">
    <property type="entry name" value="FluC"/>
    <property type="match status" value="1"/>
</dbReference>
<dbReference type="Proteomes" id="UP000321490">
    <property type="component" value="Unassembled WGS sequence"/>
</dbReference>
<evidence type="ECO:0000313" key="11">
    <source>
        <dbReference type="EMBL" id="TWH74896.1"/>
    </source>
</evidence>
<evidence type="ECO:0000313" key="12">
    <source>
        <dbReference type="Proteomes" id="UP000321490"/>
    </source>
</evidence>
<keyword evidence="12" id="KW-1185">Reference proteome</keyword>
<evidence type="ECO:0000256" key="9">
    <source>
        <dbReference type="ARBA" id="ARBA00049940"/>
    </source>
</evidence>
<keyword evidence="10" id="KW-0479">Metal-binding</keyword>
<name>A0A562IVL8_9ACTN</name>
<keyword evidence="3 10" id="KW-0812">Transmembrane</keyword>
<keyword evidence="10" id="KW-0406">Ion transport</keyword>
<evidence type="ECO:0000256" key="2">
    <source>
        <dbReference type="ARBA" id="ARBA00022475"/>
    </source>
</evidence>
<organism evidence="11 12">
    <name type="scientific">Modestobacter roseus</name>
    <dbReference type="NCBI Taxonomy" id="1181884"/>
    <lineage>
        <taxon>Bacteria</taxon>
        <taxon>Bacillati</taxon>
        <taxon>Actinomycetota</taxon>
        <taxon>Actinomycetes</taxon>
        <taxon>Geodermatophilales</taxon>
        <taxon>Geodermatophilaceae</taxon>
        <taxon>Modestobacter</taxon>
    </lineage>
</organism>
<evidence type="ECO:0000256" key="3">
    <source>
        <dbReference type="ARBA" id="ARBA00022692"/>
    </source>
</evidence>
<dbReference type="GO" id="GO:0140114">
    <property type="term" value="P:cellular detoxification of fluoride"/>
    <property type="evidence" value="ECO:0007669"/>
    <property type="project" value="UniProtKB-UniRule"/>
</dbReference>
<evidence type="ECO:0000256" key="1">
    <source>
        <dbReference type="ARBA" id="ARBA00004651"/>
    </source>
</evidence>
<keyword evidence="10" id="KW-0813">Transport</keyword>
<dbReference type="GO" id="GO:0062054">
    <property type="term" value="F:fluoride channel activity"/>
    <property type="evidence" value="ECO:0007669"/>
    <property type="project" value="UniProtKB-UniRule"/>
</dbReference>
<evidence type="ECO:0000256" key="5">
    <source>
        <dbReference type="ARBA" id="ARBA00023136"/>
    </source>
</evidence>
<dbReference type="Pfam" id="PF02537">
    <property type="entry name" value="CRCB"/>
    <property type="match status" value="1"/>
</dbReference>
<proteinExistence type="inferred from homology"/>
<keyword evidence="2 10" id="KW-1003">Cell membrane</keyword>
<feature type="transmembrane region" description="Helical" evidence="10">
    <location>
        <begin position="36"/>
        <end position="57"/>
    </location>
</feature>
<dbReference type="RefSeq" id="WP_166521247.1">
    <property type="nucleotide sequence ID" value="NZ_VLKF01000001.1"/>
</dbReference>
<feature type="transmembrane region" description="Helical" evidence="10">
    <location>
        <begin position="69"/>
        <end position="89"/>
    </location>
</feature>
<sequence>MRGGRVRLRRARGALGALARWALAEALPTPAAGWPWATLLVNLAGCLLLGLLLAVLFPRHPDSRWLRPFLGTGVLGGFTTFSTFAVETVRLVDAGAAATAAGYVAASVLGGLLAAVAGVRLARGARP</sequence>
<gene>
    <name evidence="10" type="primary">fluC</name>
    <name evidence="10" type="synonym">crcB</name>
    <name evidence="11" type="ORF">JD78_03442</name>
</gene>
<evidence type="ECO:0000256" key="10">
    <source>
        <dbReference type="HAMAP-Rule" id="MF_00454"/>
    </source>
</evidence>
<dbReference type="GO" id="GO:0005886">
    <property type="term" value="C:plasma membrane"/>
    <property type="evidence" value="ECO:0007669"/>
    <property type="project" value="UniProtKB-SubCell"/>
</dbReference>
<dbReference type="EMBL" id="VLKF01000001">
    <property type="protein sequence ID" value="TWH74896.1"/>
    <property type="molecule type" value="Genomic_DNA"/>
</dbReference>
<keyword evidence="4 10" id="KW-1133">Transmembrane helix</keyword>
<dbReference type="PANTHER" id="PTHR28259">
    <property type="entry name" value="FLUORIDE EXPORT PROTEIN 1-RELATED"/>
    <property type="match status" value="1"/>
</dbReference>
<comment type="function">
    <text evidence="9 10">Fluoride-specific ion channel. Important for reducing fluoride concentration in the cell, thus reducing its toxicity.</text>
</comment>
<keyword evidence="5 10" id="KW-0472">Membrane</keyword>
<keyword evidence="10" id="KW-0915">Sodium</keyword>
<comment type="activity regulation">
    <text evidence="10">Na(+) is not transported, but it plays an essential structural role and its presence is essential for fluoride channel function.</text>
</comment>
<accession>A0A562IVL8</accession>
<comment type="subcellular location">
    <subcellularLocation>
        <location evidence="1 10">Cell membrane</location>
        <topology evidence="1 10">Multi-pass membrane protein</topology>
    </subcellularLocation>
</comment>
<feature type="transmembrane region" description="Helical" evidence="10">
    <location>
        <begin position="101"/>
        <end position="122"/>
    </location>
</feature>
<reference evidence="11 12" key="1">
    <citation type="submission" date="2019-07" db="EMBL/GenBank/DDBJ databases">
        <title>R&amp;d 2014.</title>
        <authorList>
            <person name="Klenk H.-P."/>
        </authorList>
    </citation>
    <scope>NUCLEOTIDE SEQUENCE [LARGE SCALE GENOMIC DNA]</scope>
    <source>
        <strain evidence="11 12">DSM 45764</strain>
    </source>
</reference>
<evidence type="ECO:0000256" key="8">
    <source>
        <dbReference type="ARBA" id="ARBA00035585"/>
    </source>
</evidence>
<dbReference type="NCBIfam" id="TIGR00494">
    <property type="entry name" value="crcB"/>
    <property type="match status" value="1"/>
</dbReference>
<comment type="caution">
    <text evidence="11">The sequence shown here is derived from an EMBL/GenBank/DDBJ whole genome shotgun (WGS) entry which is preliminary data.</text>
</comment>
<dbReference type="AlphaFoldDB" id="A0A562IVL8"/>
<evidence type="ECO:0000256" key="7">
    <source>
        <dbReference type="ARBA" id="ARBA00035120"/>
    </source>
</evidence>
<comment type="similarity">
    <text evidence="7 10">Belongs to the fluoride channel Fluc/FEX (TC 1.A.43) family.</text>
</comment>
<dbReference type="PANTHER" id="PTHR28259:SF1">
    <property type="entry name" value="FLUORIDE EXPORT PROTEIN 1-RELATED"/>
    <property type="match status" value="1"/>
</dbReference>
<dbReference type="InterPro" id="IPR003691">
    <property type="entry name" value="FluC"/>
</dbReference>
<feature type="binding site" evidence="10">
    <location>
        <position position="76"/>
    </location>
    <ligand>
        <name>Na(+)</name>
        <dbReference type="ChEBI" id="CHEBI:29101"/>
        <note>structural</note>
    </ligand>
</feature>
<dbReference type="GO" id="GO:0046872">
    <property type="term" value="F:metal ion binding"/>
    <property type="evidence" value="ECO:0007669"/>
    <property type="project" value="UniProtKB-KW"/>
</dbReference>
<feature type="binding site" evidence="10">
    <location>
        <position position="79"/>
    </location>
    <ligand>
        <name>Na(+)</name>
        <dbReference type="ChEBI" id="CHEBI:29101"/>
        <note>structural</note>
    </ligand>
</feature>
<evidence type="ECO:0000256" key="4">
    <source>
        <dbReference type="ARBA" id="ARBA00022989"/>
    </source>
</evidence>
<keyword evidence="6 10" id="KW-0407">Ion channel</keyword>